<organism evidence="4">
    <name type="scientific">Naegleria gruberi</name>
    <name type="common">Amoeba</name>
    <dbReference type="NCBI Taxonomy" id="5762"/>
    <lineage>
        <taxon>Eukaryota</taxon>
        <taxon>Discoba</taxon>
        <taxon>Heterolobosea</taxon>
        <taxon>Tetramitia</taxon>
        <taxon>Eutetramitia</taxon>
        <taxon>Vahlkampfiidae</taxon>
        <taxon>Naegleria</taxon>
    </lineage>
</organism>
<dbReference type="SUPFAM" id="SSF52540">
    <property type="entry name" value="P-loop containing nucleoside triphosphate hydrolases"/>
    <property type="match status" value="1"/>
</dbReference>
<dbReference type="SMART" id="SM00175">
    <property type="entry name" value="RAB"/>
    <property type="match status" value="1"/>
</dbReference>
<protein>
    <submittedName>
        <fullName evidence="3">Ras GTPase</fullName>
    </submittedName>
</protein>
<gene>
    <name evidence="3" type="ORF">NAEGRDRAFT_62271</name>
</gene>
<dbReference type="RefSeq" id="XP_002682257.1">
    <property type="nucleotide sequence ID" value="XM_002682211.1"/>
</dbReference>
<evidence type="ECO:0000256" key="1">
    <source>
        <dbReference type="ARBA" id="ARBA00022741"/>
    </source>
</evidence>
<keyword evidence="1" id="KW-0547">Nucleotide-binding</keyword>
<dbReference type="InterPro" id="IPR020849">
    <property type="entry name" value="Small_GTPase_Ras-type"/>
</dbReference>
<dbReference type="OrthoDB" id="10254700at2759"/>
<dbReference type="Proteomes" id="UP000006671">
    <property type="component" value="Unassembled WGS sequence"/>
</dbReference>
<dbReference type="SMART" id="SM00173">
    <property type="entry name" value="RAS"/>
    <property type="match status" value="1"/>
</dbReference>
<evidence type="ECO:0000256" key="2">
    <source>
        <dbReference type="ARBA" id="ARBA00023134"/>
    </source>
</evidence>
<dbReference type="GO" id="GO:0016020">
    <property type="term" value="C:membrane"/>
    <property type="evidence" value="ECO:0007669"/>
    <property type="project" value="InterPro"/>
</dbReference>
<dbReference type="InParanoid" id="D2V0E9"/>
<dbReference type="PRINTS" id="PR00449">
    <property type="entry name" value="RASTRNSFRMNG"/>
</dbReference>
<proteinExistence type="predicted"/>
<dbReference type="AlphaFoldDB" id="D2V0E9"/>
<dbReference type="EMBL" id="GG738847">
    <property type="protein sequence ID" value="EFC49513.1"/>
    <property type="molecule type" value="Genomic_DNA"/>
</dbReference>
<dbReference type="GO" id="GO:0003924">
    <property type="term" value="F:GTPase activity"/>
    <property type="evidence" value="ECO:0007669"/>
    <property type="project" value="InterPro"/>
</dbReference>
<name>D2V0E9_NAEGR</name>
<dbReference type="PROSITE" id="PS51421">
    <property type="entry name" value="RAS"/>
    <property type="match status" value="1"/>
</dbReference>
<evidence type="ECO:0000313" key="4">
    <source>
        <dbReference type="Proteomes" id="UP000006671"/>
    </source>
</evidence>
<dbReference type="InterPro" id="IPR027417">
    <property type="entry name" value="P-loop_NTPase"/>
</dbReference>
<dbReference type="PANTHER" id="PTHR24070">
    <property type="entry name" value="RAS, DI-RAS, AND RHEB FAMILY MEMBERS OF SMALL GTPASE SUPERFAMILY"/>
    <property type="match status" value="1"/>
</dbReference>
<keyword evidence="2" id="KW-0342">GTP-binding</keyword>
<evidence type="ECO:0000313" key="3">
    <source>
        <dbReference type="EMBL" id="EFC49513.1"/>
    </source>
</evidence>
<dbReference type="PROSITE" id="PS51419">
    <property type="entry name" value="RAB"/>
    <property type="match status" value="1"/>
</dbReference>
<dbReference type="InterPro" id="IPR001806">
    <property type="entry name" value="Small_GTPase"/>
</dbReference>
<reference evidence="3 4" key="1">
    <citation type="journal article" date="2010" name="Cell">
        <title>The genome of Naegleria gruberi illuminates early eukaryotic versatility.</title>
        <authorList>
            <person name="Fritz-Laylin L.K."/>
            <person name="Prochnik S.E."/>
            <person name="Ginger M.L."/>
            <person name="Dacks J.B."/>
            <person name="Carpenter M.L."/>
            <person name="Field M.C."/>
            <person name="Kuo A."/>
            <person name="Paredez A."/>
            <person name="Chapman J."/>
            <person name="Pham J."/>
            <person name="Shu S."/>
            <person name="Neupane R."/>
            <person name="Cipriano M."/>
            <person name="Mancuso J."/>
            <person name="Tu H."/>
            <person name="Salamov A."/>
            <person name="Lindquist E."/>
            <person name="Shapiro H."/>
            <person name="Lucas S."/>
            <person name="Grigoriev I.V."/>
            <person name="Cande W.Z."/>
            <person name="Fulton C."/>
            <person name="Rokhsar D.S."/>
            <person name="Dawson S.C."/>
        </authorList>
    </citation>
    <scope>NUCLEOTIDE SEQUENCE [LARGE SCALE GENOMIC DNA]</scope>
    <source>
        <strain evidence="3 4">NEG-M</strain>
    </source>
</reference>
<dbReference type="Pfam" id="PF00071">
    <property type="entry name" value="Ras"/>
    <property type="match status" value="1"/>
</dbReference>
<sequence length="195" mass="21479">MILGDGESGKTSIAKQQIETSGFTFKQPKSDQEVLEGQNCFVIVDGKDVTVKLLDSPPGNDIGLTIECVKDCDGFILVVDLSRPKTLQVLNRYKALMLENLSMSTIPCVIAANKCDLERQLSMSQVNAFAKNFFIDRSIASFECSALSGSGINDMFSFLYNLIKTSQKEDKPIIKAKQKRGLLSSSSESNADEWF</sequence>
<keyword evidence="4" id="KW-1185">Reference proteome</keyword>
<accession>D2V0E9</accession>
<dbReference type="GO" id="GO:0005525">
    <property type="term" value="F:GTP binding"/>
    <property type="evidence" value="ECO:0007669"/>
    <property type="project" value="UniProtKB-KW"/>
</dbReference>
<dbReference type="VEuPathDB" id="AmoebaDB:NAEGRDRAFT_62271"/>
<dbReference type="GO" id="GO:0007165">
    <property type="term" value="P:signal transduction"/>
    <property type="evidence" value="ECO:0007669"/>
    <property type="project" value="InterPro"/>
</dbReference>
<dbReference type="GeneID" id="8860134"/>
<dbReference type="OMA" id="SMSTIPC"/>
<dbReference type="KEGG" id="ngr:NAEGRDRAFT_62271"/>
<dbReference type="Gene3D" id="3.40.50.300">
    <property type="entry name" value="P-loop containing nucleotide triphosphate hydrolases"/>
    <property type="match status" value="1"/>
</dbReference>